<dbReference type="OrthoDB" id="7701360at2759"/>
<gene>
    <name evidence="2" type="ORF">ACAOBT_LOCUS36222</name>
</gene>
<evidence type="ECO:0000313" key="2">
    <source>
        <dbReference type="EMBL" id="CAH2017776.1"/>
    </source>
</evidence>
<evidence type="ECO:0000313" key="3">
    <source>
        <dbReference type="Proteomes" id="UP001152888"/>
    </source>
</evidence>
<sequence>MSHFNLQDDIQKLIKQLEGLQKDPKGKVDLSQVKSLQNLINTDGPGVEVRTNGEHGATSHKPSTTRRPKARKKTTTTTPEPIAEEDEDDEEFSNAVSTPRSQVRGHTVAPLGFNPVPGVDEDGPGRLIRSNFAHGCGQCYESYGWLPWNCDTGKEDLIILTIVYMYLHPR</sequence>
<keyword evidence="3" id="KW-1185">Reference proteome</keyword>
<evidence type="ECO:0000256" key="1">
    <source>
        <dbReference type="SAM" id="MobiDB-lite"/>
    </source>
</evidence>
<name>A0A9P0QDL6_ACAOB</name>
<accession>A0A9P0QDL6</accession>
<organism evidence="2 3">
    <name type="scientific">Acanthoscelides obtectus</name>
    <name type="common">Bean weevil</name>
    <name type="synonym">Bruchus obtectus</name>
    <dbReference type="NCBI Taxonomy" id="200917"/>
    <lineage>
        <taxon>Eukaryota</taxon>
        <taxon>Metazoa</taxon>
        <taxon>Ecdysozoa</taxon>
        <taxon>Arthropoda</taxon>
        <taxon>Hexapoda</taxon>
        <taxon>Insecta</taxon>
        <taxon>Pterygota</taxon>
        <taxon>Neoptera</taxon>
        <taxon>Endopterygota</taxon>
        <taxon>Coleoptera</taxon>
        <taxon>Polyphaga</taxon>
        <taxon>Cucujiformia</taxon>
        <taxon>Chrysomeloidea</taxon>
        <taxon>Chrysomelidae</taxon>
        <taxon>Bruchinae</taxon>
        <taxon>Bruchini</taxon>
        <taxon>Acanthoscelides</taxon>
    </lineage>
</organism>
<proteinExistence type="predicted"/>
<feature type="compositionally biased region" description="Acidic residues" evidence="1">
    <location>
        <begin position="82"/>
        <end position="92"/>
    </location>
</feature>
<comment type="caution">
    <text evidence="2">The sequence shown here is derived from an EMBL/GenBank/DDBJ whole genome shotgun (WGS) entry which is preliminary data.</text>
</comment>
<protein>
    <submittedName>
        <fullName evidence="2">Uncharacterized protein</fullName>
    </submittedName>
</protein>
<dbReference type="AlphaFoldDB" id="A0A9P0QDL6"/>
<feature type="region of interest" description="Disordered" evidence="1">
    <location>
        <begin position="37"/>
        <end position="117"/>
    </location>
</feature>
<dbReference type="EMBL" id="CAKOFQ010009452">
    <property type="protein sequence ID" value="CAH2017776.1"/>
    <property type="molecule type" value="Genomic_DNA"/>
</dbReference>
<feature type="compositionally biased region" description="Basic residues" evidence="1">
    <location>
        <begin position="63"/>
        <end position="74"/>
    </location>
</feature>
<reference evidence="2" key="1">
    <citation type="submission" date="2022-03" db="EMBL/GenBank/DDBJ databases">
        <authorList>
            <person name="Sayadi A."/>
        </authorList>
    </citation>
    <scope>NUCLEOTIDE SEQUENCE</scope>
</reference>
<dbReference type="Proteomes" id="UP001152888">
    <property type="component" value="Unassembled WGS sequence"/>
</dbReference>